<dbReference type="EMBL" id="DVLX01000007">
    <property type="protein sequence ID" value="HIT98706.1"/>
    <property type="molecule type" value="Genomic_DNA"/>
</dbReference>
<feature type="domain" description="HNH nuclease" evidence="1">
    <location>
        <begin position="1"/>
        <end position="51"/>
    </location>
</feature>
<dbReference type="GO" id="GO:0008270">
    <property type="term" value="F:zinc ion binding"/>
    <property type="evidence" value="ECO:0007669"/>
    <property type="project" value="InterPro"/>
</dbReference>
<keyword evidence="2" id="KW-0378">Hydrolase</keyword>
<dbReference type="Proteomes" id="UP000824159">
    <property type="component" value="Unassembled WGS sequence"/>
</dbReference>
<evidence type="ECO:0000259" key="1">
    <source>
        <dbReference type="SMART" id="SM00507"/>
    </source>
</evidence>
<organism evidence="2 3">
    <name type="scientific">Candidatus Allocopromorpha excrementavium</name>
    <dbReference type="NCBI Taxonomy" id="2840741"/>
    <lineage>
        <taxon>Bacteria</taxon>
        <taxon>Bacillati</taxon>
        <taxon>Bacillota</taxon>
        <taxon>Clostridia</taxon>
        <taxon>Eubacteriales</taxon>
        <taxon>Eubacteriaceae</taxon>
        <taxon>Eubacteriaceae incertae sedis</taxon>
        <taxon>Candidatus Allocopromorpha</taxon>
    </lineage>
</organism>
<evidence type="ECO:0000313" key="2">
    <source>
        <dbReference type="EMBL" id="HIT98706.1"/>
    </source>
</evidence>
<comment type="caution">
    <text evidence="2">The sequence shown here is derived from an EMBL/GenBank/DDBJ whole genome shotgun (WGS) entry which is preliminary data.</text>
</comment>
<keyword evidence="2" id="KW-0255">Endonuclease</keyword>
<accession>A0A9D1KTD4</accession>
<sequence>MRKNNGDICCAICGTKLLSINECHFDHIIPFAKGGKSTAENCQILCISCNLKKTDKMLNDFLLEDKAKRFLEGEVETTPMQDLNFEILPEDMDQLKGYMSKEKFDQAILSFITRKGDIHKVDFGREYNHLPSIHYVNKYYGDLHTLKKAFGVEDLSANWNRETIKASLERYVGQKGDILQKDLTKKNKLPSLPCILSHYPEYKNFTDIKKNMLNLTVRPSWDKKSAIQAGKDYVEKHGKITESCLRAENNLPTSRVVYNYFESLTAYQQAVGSAISKKNSLISEIEIENAVNQLLGEKERVVNSRKDFFELFPYSPSTINKRFGSFCDFCQKYNINVKHSKKAKYTKQEVDDAVAKWVKAGKEMPSAKELSRLGLPSISVILKYYENWKEPFIFYRKLYDKLGK</sequence>
<dbReference type="Pfam" id="PF01844">
    <property type="entry name" value="HNH"/>
    <property type="match status" value="1"/>
</dbReference>
<reference evidence="2" key="1">
    <citation type="submission" date="2020-10" db="EMBL/GenBank/DDBJ databases">
        <authorList>
            <person name="Gilroy R."/>
        </authorList>
    </citation>
    <scope>NUCLEOTIDE SEQUENCE</scope>
    <source>
        <strain evidence="2">CHK176-22527</strain>
    </source>
</reference>
<gene>
    <name evidence="2" type="ORF">IAD12_00435</name>
</gene>
<dbReference type="Gene3D" id="1.10.30.50">
    <property type="match status" value="1"/>
</dbReference>
<proteinExistence type="predicted"/>
<protein>
    <submittedName>
        <fullName evidence="2">HNH endonuclease</fullName>
    </submittedName>
</protein>
<evidence type="ECO:0000313" key="3">
    <source>
        <dbReference type="Proteomes" id="UP000824159"/>
    </source>
</evidence>
<dbReference type="AlphaFoldDB" id="A0A9D1KTD4"/>
<dbReference type="GO" id="GO:0003676">
    <property type="term" value="F:nucleic acid binding"/>
    <property type="evidence" value="ECO:0007669"/>
    <property type="project" value="InterPro"/>
</dbReference>
<reference evidence="2" key="2">
    <citation type="journal article" date="2021" name="PeerJ">
        <title>Extensive microbial diversity within the chicken gut microbiome revealed by metagenomics and culture.</title>
        <authorList>
            <person name="Gilroy R."/>
            <person name="Ravi A."/>
            <person name="Getino M."/>
            <person name="Pursley I."/>
            <person name="Horton D.L."/>
            <person name="Alikhan N.F."/>
            <person name="Baker D."/>
            <person name="Gharbi K."/>
            <person name="Hall N."/>
            <person name="Watson M."/>
            <person name="Adriaenssens E.M."/>
            <person name="Foster-Nyarko E."/>
            <person name="Jarju S."/>
            <person name="Secka A."/>
            <person name="Antonio M."/>
            <person name="Oren A."/>
            <person name="Chaudhuri R.R."/>
            <person name="La Ragione R."/>
            <person name="Hildebrand F."/>
            <person name="Pallen M.J."/>
        </authorList>
    </citation>
    <scope>NUCLEOTIDE SEQUENCE</scope>
    <source>
        <strain evidence="2">CHK176-22527</strain>
    </source>
</reference>
<dbReference type="CDD" id="cd00085">
    <property type="entry name" value="HNHc"/>
    <property type="match status" value="1"/>
</dbReference>
<name>A0A9D1KTD4_9FIRM</name>
<dbReference type="GO" id="GO:0004519">
    <property type="term" value="F:endonuclease activity"/>
    <property type="evidence" value="ECO:0007669"/>
    <property type="project" value="UniProtKB-KW"/>
</dbReference>
<dbReference type="InterPro" id="IPR002711">
    <property type="entry name" value="HNH"/>
</dbReference>
<keyword evidence="2" id="KW-0540">Nuclease</keyword>
<dbReference type="SMART" id="SM00507">
    <property type="entry name" value="HNHc"/>
    <property type="match status" value="1"/>
</dbReference>
<dbReference type="InterPro" id="IPR003615">
    <property type="entry name" value="HNH_nuc"/>
</dbReference>